<dbReference type="AlphaFoldDB" id="Q21JG1"/>
<sequence length="321" mass="35653">MITFKRASYLLVCCYLLFSSFHAGAWSLAWHGTIASSALDGGASEGQQKTLIAYANVLSSEFSAERKDWQRRTRYEIKKPSSSAALAEKAAYEAAWLAAWPDLVRSQKLSVLFKAVGATTPADLAAYKNYTTSTWHYHNVFYDSNNKLLLSCNKKNRGKLYSALSALESSLQSDLSISQQAIAFAFYVHLVGDAHQPLHNVSRANKHCEHDRGGNTYCLKKKGAKCSLNAHQFWDLAAFNPVESIDIQPVKHKAACGTSPAWGSYLLAEAKELVVNLYPKNDDFNNAKYRSNAKSIAKSRIEMAASRTAQIMKCYLRDANK</sequence>
<evidence type="ECO:0000256" key="1">
    <source>
        <dbReference type="ARBA" id="ARBA00022722"/>
    </source>
</evidence>
<dbReference type="GO" id="GO:0004519">
    <property type="term" value="F:endonuclease activity"/>
    <property type="evidence" value="ECO:0007669"/>
    <property type="project" value="UniProtKB-KW"/>
</dbReference>
<evidence type="ECO:0000256" key="5">
    <source>
        <dbReference type="ARBA" id="ARBA00023157"/>
    </source>
</evidence>
<protein>
    <recommendedName>
        <fullName evidence="10">S1/P1 nuclease</fullName>
    </recommendedName>
</protein>
<gene>
    <name evidence="8" type="ordered locus">Sde_1908</name>
</gene>
<keyword evidence="6" id="KW-0325">Glycoprotein</keyword>
<evidence type="ECO:0000256" key="7">
    <source>
        <dbReference type="SAM" id="SignalP"/>
    </source>
</evidence>
<feature type="chain" id="PRO_5004199990" description="S1/P1 nuclease" evidence="7">
    <location>
        <begin position="26"/>
        <end position="321"/>
    </location>
</feature>
<dbReference type="PANTHER" id="PTHR33146">
    <property type="entry name" value="ENDONUCLEASE 4"/>
    <property type="match status" value="1"/>
</dbReference>
<dbReference type="EMBL" id="CP000282">
    <property type="protein sequence ID" value="ABD81168.1"/>
    <property type="molecule type" value="Genomic_DNA"/>
</dbReference>
<dbReference type="STRING" id="203122.Sde_1908"/>
<keyword evidence="3" id="KW-0255">Endonuclease</keyword>
<dbReference type="Gene3D" id="1.10.575.10">
    <property type="entry name" value="P1 Nuclease"/>
    <property type="match status" value="1"/>
</dbReference>
<keyword evidence="4" id="KW-0378">Hydrolase</keyword>
<dbReference type="KEGG" id="sde:Sde_1908"/>
<dbReference type="GO" id="GO:0006308">
    <property type="term" value="P:DNA catabolic process"/>
    <property type="evidence" value="ECO:0007669"/>
    <property type="project" value="InterPro"/>
</dbReference>
<keyword evidence="2" id="KW-0479">Metal-binding</keyword>
<keyword evidence="5" id="KW-1015">Disulfide bond</keyword>
<dbReference type="eggNOG" id="ENOG5033BEK">
    <property type="taxonomic scope" value="Bacteria"/>
</dbReference>
<keyword evidence="9" id="KW-1185">Reference proteome</keyword>
<reference evidence="8 9" key="1">
    <citation type="journal article" date="2008" name="PLoS Genet.">
        <title>Complete genome sequence of the complex carbohydrate-degrading marine bacterium, Saccharophagus degradans strain 2-40 T.</title>
        <authorList>
            <person name="Weiner R.M."/>
            <person name="Taylor L.E.II."/>
            <person name="Henrissat B."/>
            <person name="Hauser L."/>
            <person name="Land M."/>
            <person name="Coutinho P.M."/>
            <person name="Rancurel C."/>
            <person name="Saunders E.H."/>
            <person name="Longmire A.G."/>
            <person name="Zhang H."/>
            <person name="Bayer E.A."/>
            <person name="Gilbert H.J."/>
            <person name="Larimer F."/>
            <person name="Zhulin I.B."/>
            <person name="Ekborg N.A."/>
            <person name="Lamed R."/>
            <person name="Richardson P.M."/>
            <person name="Borovok I."/>
            <person name="Hutcheson S."/>
        </authorList>
    </citation>
    <scope>NUCLEOTIDE SEQUENCE [LARGE SCALE GENOMIC DNA]</scope>
    <source>
        <strain evidence="9">2-40 / ATCC 43961 / DSM 17024</strain>
    </source>
</reference>
<dbReference type="InterPro" id="IPR003154">
    <property type="entry name" value="S1/P1nuclease"/>
</dbReference>
<evidence type="ECO:0000256" key="4">
    <source>
        <dbReference type="ARBA" id="ARBA00022801"/>
    </source>
</evidence>
<accession>Q21JG1</accession>
<evidence type="ECO:0000313" key="8">
    <source>
        <dbReference type="EMBL" id="ABD81168.1"/>
    </source>
</evidence>
<dbReference type="Proteomes" id="UP000001947">
    <property type="component" value="Chromosome"/>
</dbReference>
<evidence type="ECO:0000313" key="9">
    <source>
        <dbReference type="Proteomes" id="UP000001947"/>
    </source>
</evidence>
<evidence type="ECO:0000256" key="6">
    <source>
        <dbReference type="ARBA" id="ARBA00023180"/>
    </source>
</evidence>
<evidence type="ECO:0008006" key="10">
    <source>
        <dbReference type="Google" id="ProtNLM"/>
    </source>
</evidence>
<dbReference type="SUPFAM" id="SSF48537">
    <property type="entry name" value="Phospholipase C/P1 nuclease"/>
    <property type="match status" value="1"/>
</dbReference>
<dbReference type="HOGENOM" id="CLU_865696_0_0_6"/>
<dbReference type="Pfam" id="PF02265">
    <property type="entry name" value="S1-P1_nuclease"/>
    <property type="match status" value="1"/>
</dbReference>
<keyword evidence="7" id="KW-0732">Signal</keyword>
<dbReference type="GO" id="GO:0016788">
    <property type="term" value="F:hydrolase activity, acting on ester bonds"/>
    <property type="evidence" value="ECO:0007669"/>
    <property type="project" value="InterPro"/>
</dbReference>
<evidence type="ECO:0000256" key="3">
    <source>
        <dbReference type="ARBA" id="ARBA00022759"/>
    </source>
</evidence>
<evidence type="ECO:0000256" key="2">
    <source>
        <dbReference type="ARBA" id="ARBA00022723"/>
    </source>
</evidence>
<keyword evidence="1" id="KW-0540">Nuclease</keyword>
<proteinExistence type="predicted"/>
<dbReference type="InterPro" id="IPR008947">
    <property type="entry name" value="PLipase_C/P1_nuclease_dom_sf"/>
</dbReference>
<dbReference type="GO" id="GO:0003676">
    <property type="term" value="F:nucleic acid binding"/>
    <property type="evidence" value="ECO:0007669"/>
    <property type="project" value="InterPro"/>
</dbReference>
<feature type="signal peptide" evidence="7">
    <location>
        <begin position="1"/>
        <end position="25"/>
    </location>
</feature>
<name>Q21JG1_SACD2</name>
<dbReference type="GO" id="GO:0046872">
    <property type="term" value="F:metal ion binding"/>
    <property type="evidence" value="ECO:0007669"/>
    <property type="project" value="UniProtKB-KW"/>
</dbReference>
<dbReference type="PANTHER" id="PTHR33146:SF26">
    <property type="entry name" value="ENDONUCLEASE 4"/>
    <property type="match status" value="1"/>
</dbReference>
<organism evidence="8 9">
    <name type="scientific">Saccharophagus degradans (strain 2-40 / ATCC 43961 / DSM 17024)</name>
    <dbReference type="NCBI Taxonomy" id="203122"/>
    <lineage>
        <taxon>Bacteria</taxon>
        <taxon>Pseudomonadati</taxon>
        <taxon>Pseudomonadota</taxon>
        <taxon>Gammaproteobacteria</taxon>
        <taxon>Cellvibrionales</taxon>
        <taxon>Cellvibrionaceae</taxon>
        <taxon>Saccharophagus</taxon>
    </lineage>
</organism>